<feature type="transmembrane region" description="Helical" evidence="1">
    <location>
        <begin position="71"/>
        <end position="92"/>
    </location>
</feature>
<feature type="transmembrane region" description="Helical" evidence="1">
    <location>
        <begin position="9"/>
        <end position="29"/>
    </location>
</feature>
<feature type="transmembrane region" description="Helical" evidence="1">
    <location>
        <begin position="35"/>
        <end position="59"/>
    </location>
</feature>
<gene>
    <name evidence="2" type="ORF">KL859_11565</name>
</gene>
<proteinExistence type="predicted"/>
<organism evidence="2 3">
    <name type="scientific">Mycolicibacterium goodii</name>
    <name type="common">Mycobacterium goodii</name>
    <dbReference type="NCBI Taxonomy" id="134601"/>
    <lineage>
        <taxon>Bacteria</taxon>
        <taxon>Bacillati</taxon>
        <taxon>Actinomycetota</taxon>
        <taxon>Actinomycetes</taxon>
        <taxon>Mycobacteriales</taxon>
        <taxon>Mycobacteriaceae</taxon>
        <taxon>Mycolicibacterium</taxon>
    </lineage>
</organism>
<keyword evidence="1" id="KW-0472">Membrane</keyword>
<comment type="caution">
    <text evidence="2">The sequence shown here is derived from an EMBL/GenBank/DDBJ whole genome shotgun (WGS) entry which is preliminary data.</text>
</comment>
<reference evidence="2 3" key="1">
    <citation type="submission" date="2021-05" db="EMBL/GenBank/DDBJ databases">
        <title>Draft Genome Sequences of Clinical Respiratory Isolates of Mycobacterium goodii Recovered in Ireland.</title>
        <authorList>
            <person name="Flanagan P.R."/>
            <person name="Mok S."/>
            <person name="Roycroft E."/>
            <person name="Rogers T.R."/>
            <person name="Fitzgibbon M."/>
        </authorList>
    </citation>
    <scope>NUCLEOTIDE SEQUENCE [LARGE SCALE GENOMIC DNA]</scope>
    <source>
        <strain evidence="2 3">14IE55</strain>
    </source>
</reference>
<name>A0ABS6HMF7_MYCGD</name>
<keyword evidence="1" id="KW-0812">Transmembrane</keyword>
<keyword evidence="1" id="KW-1133">Transmembrane helix</keyword>
<protein>
    <recommendedName>
        <fullName evidence="4">Transmembrane protein</fullName>
    </recommendedName>
</protein>
<accession>A0ABS6HMF7</accession>
<evidence type="ECO:0000313" key="2">
    <source>
        <dbReference type="EMBL" id="MBU8823511.1"/>
    </source>
</evidence>
<dbReference type="EMBL" id="JAHBOM010000007">
    <property type="protein sequence ID" value="MBU8823511.1"/>
    <property type="molecule type" value="Genomic_DNA"/>
</dbReference>
<evidence type="ECO:0000256" key="1">
    <source>
        <dbReference type="SAM" id="Phobius"/>
    </source>
</evidence>
<dbReference type="Proteomes" id="UP000696413">
    <property type="component" value="Unassembled WGS sequence"/>
</dbReference>
<keyword evidence="3" id="KW-1185">Reference proteome</keyword>
<sequence>MAMVIIGPFVYAAINLVVGFAALIAGGMLETQTTGSSLVFGLAAIGLLLIAFGGGTLLLRRNSPQARGLGIGLMVGWALMSVLTAGFCTGINPEMYRL</sequence>
<evidence type="ECO:0008006" key="4">
    <source>
        <dbReference type="Google" id="ProtNLM"/>
    </source>
</evidence>
<evidence type="ECO:0000313" key="3">
    <source>
        <dbReference type="Proteomes" id="UP000696413"/>
    </source>
</evidence>